<protein>
    <submittedName>
        <fullName evidence="6">LysR family transcriptional regulator</fullName>
    </submittedName>
</protein>
<keyword evidence="3" id="KW-0238">DNA-binding</keyword>
<dbReference type="Gene3D" id="1.10.10.10">
    <property type="entry name" value="Winged helix-like DNA-binding domain superfamily/Winged helix DNA-binding domain"/>
    <property type="match status" value="1"/>
</dbReference>
<dbReference type="SUPFAM" id="SSF53850">
    <property type="entry name" value="Periplasmic binding protein-like II"/>
    <property type="match status" value="1"/>
</dbReference>
<dbReference type="InterPro" id="IPR058163">
    <property type="entry name" value="LysR-type_TF_proteobact-type"/>
</dbReference>
<sequence>MCNSLGESMLDNLRGMAVFASVVGHGSFSGSARELGITTSAVSQQIRSLENELGVVLLHRSTRKLSLTEAGESFYEAAKDVVSAAEQGRIRVNQLRDELAGSLRIATTPELGVHHILPALSTWMAAHDDLSINYLADNHYVDMIDERIDIAVRMSPSIDDHALSSYPLTDVRQLLVASPQYLRQHPKIESPKDLSEHNLICIELTKDPAILELTQTETGKKTRIKMQSRMHTNNVFMATTLAKEGHGLIRVMEMDVRKELESGALVEVLTGYKLPSFVLYAVTLSREQQPAKIVRCLEVLKKYFQTN</sequence>
<dbReference type="Pfam" id="PF03466">
    <property type="entry name" value="LysR_substrate"/>
    <property type="match status" value="1"/>
</dbReference>
<dbReference type="PANTHER" id="PTHR30537:SF30">
    <property type="entry name" value="TRANSCRIPTIONAL REGULATOR-RELATED"/>
    <property type="match status" value="1"/>
</dbReference>
<dbReference type="InterPro" id="IPR036390">
    <property type="entry name" value="WH_DNA-bd_sf"/>
</dbReference>
<evidence type="ECO:0000256" key="4">
    <source>
        <dbReference type="ARBA" id="ARBA00023163"/>
    </source>
</evidence>
<dbReference type="PRINTS" id="PR00039">
    <property type="entry name" value="HTHLYSR"/>
</dbReference>
<evidence type="ECO:0000256" key="2">
    <source>
        <dbReference type="ARBA" id="ARBA00023015"/>
    </source>
</evidence>
<keyword evidence="2" id="KW-0805">Transcription regulation</keyword>
<dbReference type="CDD" id="cd08422">
    <property type="entry name" value="PBP2_CrgA_like"/>
    <property type="match status" value="1"/>
</dbReference>
<evidence type="ECO:0000256" key="1">
    <source>
        <dbReference type="ARBA" id="ARBA00009437"/>
    </source>
</evidence>
<dbReference type="SUPFAM" id="SSF46785">
    <property type="entry name" value="Winged helix' DNA-binding domain"/>
    <property type="match status" value="1"/>
</dbReference>
<dbReference type="InterPro" id="IPR000847">
    <property type="entry name" value="LysR_HTH_N"/>
</dbReference>
<dbReference type="Pfam" id="PF00126">
    <property type="entry name" value="HTH_1"/>
    <property type="match status" value="1"/>
</dbReference>
<comment type="caution">
    <text evidence="6">The sequence shown here is derived from an EMBL/GenBank/DDBJ whole genome shotgun (WGS) entry which is preliminary data.</text>
</comment>
<dbReference type="InterPro" id="IPR036388">
    <property type="entry name" value="WH-like_DNA-bd_sf"/>
</dbReference>
<dbReference type="EMBL" id="BAAAFR010000001">
    <property type="protein sequence ID" value="GAA0314354.1"/>
    <property type="molecule type" value="Genomic_DNA"/>
</dbReference>
<dbReference type="PROSITE" id="PS50931">
    <property type="entry name" value="HTH_LYSR"/>
    <property type="match status" value="1"/>
</dbReference>
<name>A0ABN0VPY6_9GAMM</name>
<proteinExistence type="inferred from homology"/>
<accession>A0ABN0VPY6</accession>
<evidence type="ECO:0000256" key="3">
    <source>
        <dbReference type="ARBA" id="ARBA00023125"/>
    </source>
</evidence>
<evidence type="ECO:0000313" key="6">
    <source>
        <dbReference type="EMBL" id="GAA0314354.1"/>
    </source>
</evidence>
<dbReference type="Gene3D" id="3.40.190.290">
    <property type="match status" value="1"/>
</dbReference>
<gene>
    <name evidence="6" type="ORF">GCM10009129_09540</name>
</gene>
<comment type="similarity">
    <text evidence="1">Belongs to the LysR transcriptional regulatory family.</text>
</comment>
<dbReference type="Proteomes" id="UP001501787">
    <property type="component" value="Unassembled WGS sequence"/>
</dbReference>
<dbReference type="InterPro" id="IPR005119">
    <property type="entry name" value="LysR_subst-bd"/>
</dbReference>
<reference evidence="6 7" key="1">
    <citation type="journal article" date="2019" name="Int. J. Syst. Evol. Microbiol.">
        <title>The Global Catalogue of Microorganisms (GCM) 10K type strain sequencing project: providing services to taxonomists for standard genome sequencing and annotation.</title>
        <authorList>
            <consortium name="The Broad Institute Genomics Platform"/>
            <consortium name="The Broad Institute Genome Sequencing Center for Infectious Disease"/>
            <person name="Wu L."/>
            <person name="Ma J."/>
        </authorList>
    </citation>
    <scope>NUCLEOTIDE SEQUENCE [LARGE SCALE GENOMIC DNA]</scope>
    <source>
        <strain evidence="6 7">JCM 16343</strain>
    </source>
</reference>
<feature type="domain" description="HTH lysR-type" evidence="5">
    <location>
        <begin position="11"/>
        <end position="68"/>
    </location>
</feature>
<keyword evidence="4" id="KW-0804">Transcription</keyword>
<evidence type="ECO:0000259" key="5">
    <source>
        <dbReference type="PROSITE" id="PS50931"/>
    </source>
</evidence>
<evidence type="ECO:0000313" key="7">
    <source>
        <dbReference type="Proteomes" id="UP001501787"/>
    </source>
</evidence>
<keyword evidence="7" id="KW-1185">Reference proteome</keyword>
<dbReference type="PANTHER" id="PTHR30537">
    <property type="entry name" value="HTH-TYPE TRANSCRIPTIONAL REGULATOR"/>
    <property type="match status" value="1"/>
</dbReference>
<organism evidence="6 7">
    <name type="scientific">Psychrobacter aestuarii</name>
    <dbReference type="NCBI Taxonomy" id="556327"/>
    <lineage>
        <taxon>Bacteria</taxon>
        <taxon>Pseudomonadati</taxon>
        <taxon>Pseudomonadota</taxon>
        <taxon>Gammaproteobacteria</taxon>
        <taxon>Moraxellales</taxon>
        <taxon>Moraxellaceae</taxon>
        <taxon>Psychrobacter</taxon>
    </lineage>
</organism>